<feature type="domain" description="DUF3298" evidence="1">
    <location>
        <begin position="200"/>
        <end position="253"/>
    </location>
</feature>
<dbReference type="eggNOG" id="ENOG5032S94">
    <property type="taxonomic scope" value="Bacteria"/>
</dbReference>
<dbReference type="KEGG" id="eao:BD94_2512"/>
<dbReference type="HOGENOM" id="CLU_1010820_0_0_10"/>
<evidence type="ECO:0000313" key="3">
    <source>
        <dbReference type="Proteomes" id="UP000028933"/>
    </source>
</evidence>
<dbReference type="Pfam" id="PF11738">
    <property type="entry name" value="DUF3298"/>
    <property type="match status" value="1"/>
</dbReference>
<evidence type="ECO:0000313" key="2">
    <source>
        <dbReference type="EMBL" id="AIL46287.1"/>
    </source>
</evidence>
<dbReference type="InterPro" id="IPR021729">
    <property type="entry name" value="DUF3298"/>
</dbReference>
<organism evidence="2 3">
    <name type="scientific">Elizabethkingia anophelis NUHP1</name>
    <dbReference type="NCBI Taxonomy" id="1338011"/>
    <lineage>
        <taxon>Bacteria</taxon>
        <taxon>Pseudomonadati</taxon>
        <taxon>Bacteroidota</taxon>
        <taxon>Flavobacteriia</taxon>
        <taxon>Flavobacteriales</taxon>
        <taxon>Weeksellaceae</taxon>
        <taxon>Elizabethkingia</taxon>
    </lineage>
</organism>
<dbReference type="Gene3D" id="3.90.640.20">
    <property type="entry name" value="Heat-shock cognate protein, ATPase"/>
    <property type="match status" value="1"/>
</dbReference>
<gene>
    <name evidence="2" type="ORF">BD94_2512</name>
</gene>
<sequence>MKNTISSLFVMAILVMSCKKNENTQGTEMPKGDTIVTLKQDSVVYSDSIKATDSLTIAYSDKILVFPDIKEKAILDSLYPFIKPAGYSKPDLEAAAKKAAESLFAKVKKDYLAEGQIMGNKWYEENSMRLRSFTNNYLSVEYTWASYMGGAHDNYGFMEKVFDLGSKKQLVLSDVTSMPKKKLESLLMKNVDKIPTGSQNGEGAVKVSDGLLFDKVTVNDNFYFDDKNLYFHYSPYEIAAFAAGDITIPISWKELEGTINPEFQKRMKINTK</sequence>
<proteinExistence type="predicted"/>
<dbReference type="Gene3D" id="3.30.565.40">
    <property type="entry name" value="Fervidobacterium nodosum Rt17-B1 like"/>
    <property type="match status" value="1"/>
</dbReference>
<reference evidence="2" key="1">
    <citation type="journal article" date="2013" name="Lancet">
        <title>First case of E anophelis outbreak in an intensive-care unit.</title>
        <authorList>
            <person name="Teo J."/>
            <person name="Tan S.Y."/>
            <person name="Tay M."/>
            <person name="Ding Y."/>
            <person name="Kjelleberg S."/>
            <person name="Givskov M."/>
            <person name="Lin R.T."/>
            <person name="Yang L."/>
        </authorList>
    </citation>
    <scope>NUCLEOTIDE SEQUENCE [LARGE SCALE GENOMIC DNA]</scope>
    <source>
        <strain evidence="2">NUHP1</strain>
    </source>
</reference>
<dbReference type="RefSeq" id="WP_024565552.1">
    <property type="nucleotide sequence ID" value="NZ_CP007547.1"/>
</dbReference>
<dbReference type="STRING" id="1338011.BD94_2512"/>
<accession>A0A077EFR6</accession>
<dbReference type="EMBL" id="CP007547">
    <property type="protein sequence ID" value="AIL46287.1"/>
    <property type="molecule type" value="Genomic_DNA"/>
</dbReference>
<reference evidence="2" key="2">
    <citation type="journal article" date="2015" name="Genome Biol. Evol.">
        <title>Complete Genome Sequence and Transcriptomic Analysis of the Novel Pathogen Elizabethkingia anophelis in Response to Oxidative Stress.</title>
        <authorList>
            <person name="Li Y."/>
            <person name="Liu Y."/>
            <person name="Chew S.C."/>
            <person name="Tay M."/>
            <person name="Salido M.M."/>
            <person name="Teo J."/>
            <person name="Lauro F.M."/>
            <person name="Givskov M."/>
            <person name="Yang L."/>
        </authorList>
    </citation>
    <scope>NUCLEOTIDE SEQUENCE</scope>
    <source>
        <strain evidence="2">NUHP1</strain>
    </source>
</reference>
<dbReference type="Proteomes" id="UP000028933">
    <property type="component" value="Chromosome"/>
</dbReference>
<dbReference type="AlphaFoldDB" id="A0A077EFR6"/>
<name>A0A077EFR6_9FLAO</name>
<dbReference type="PROSITE" id="PS51257">
    <property type="entry name" value="PROKAR_LIPOPROTEIN"/>
    <property type="match status" value="1"/>
</dbReference>
<dbReference type="InterPro" id="IPR037126">
    <property type="entry name" value="PdaC/RsiV-like_sf"/>
</dbReference>
<evidence type="ECO:0000259" key="1">
    <source>
        <dbReference type="Pfam" id="PF11738"/>
    </source>
</evidence>
<protein>
    <recommendedName>
        <fullName evidence="1">DUF3298 domain-containing protein</fullName>
    </recommendedName>
</protein>